<evidence type="ECO:0000256" key="8">
    <source>
        <dbReference type="ARBA" id="ARBA00030520"/>
    </source>
</evidence>
<keyword evidence="4" id="KW-0547">Nucleotide-binding</keyword>
<dbReference type="GO" id="GO:0004823">
    <property type="term" value="F:leucine-tRNA ligase activity"/>
    <property type="evidence" value="ECO:0007669"/>
    <property type="project" value="UniProtKB-EC"/>
</dbReference>
<feature type="non-terminal residue" evidence="10">
    <location>
        <position position="1"/>
    </location>
</feature>
<dbReference type="InterPro" id="IPR002302">
    <property type="entry name" value="Leu-tRNA-ligase"/>
</dbReference>
<dbReference type="InterPro" id="IPR014729">
    <property type="entry name" value="Rossmann-like_a/b/a_fold"/>
</dbReference>
<evidence type="ECO:0000256" key="4">
    <source>
        <dbReference type="ARBA" id="ARBA00022741"/>
    </source>
</evidence>
<dbReference type="SUPFAM" id="SSF52374">
    <property type="entry name" value="Nucleotidylyl transferase"/>
    <property type="match status" value="1"/>
</dbReference>
<comment type="caution">
    <text evidence="10">The sequence shown here is derived from an EMBL/GenBank/DDBJ whole genome shotgun (WGS) entry which is preliminary data.</text>
</comment>
<dbReference type="InterPro" id="IPR002300">
    <property type="entry name" value="aa-tRNA-synth_Ia"/>
</dbReference>
<dbReference type="Proteomes" id="UP000885621">
    <property type="component" value="Unassembled WGS sequence"/>
</dbReference>
<reference evidence="10" key="1">
    <citation type="journal article" date="2020" name="mSystems">
        <title>Genome- and Community-Level Interaction Insights into Carbon Utilization and Element Cycling Functions of Hydrothermarchaeota in Hydrothermal Sediment.</title>
        <authorList>
            <person name="Zhou Z."/>
            <person name="Liu Y."/>
            <person name="Xu W."/>
            <person name="Pan J."/>
            <person name="Luo Z.H."/>
            <person name="Li M."/>
        </authorList>
    </citation>
    <scope>NUCLEOTIDE SEQUENCE [LARGE SCALE GENOMIC DNA]</scope>
    <source>
        <strain evidence="10">SpSt-1257</strain>
    </source>
</reference>
<organism evidence="10">
    <name type="scientific">Sulfurihydrogenibium azorense</name>
    <dbReference type="NCBI Taxonomy" id="309806"/>
    <lineage>
        <taxon>Bacteria</taxon>
        <taxon>Pseudomonadati</taxon>
        <taxon>Aquificota</taxon>
        <taxon>Aquificia</taxon>
        <taxon>Aquificales</taxon>
        <taxon>Hydrogenothermaceae</taxon>
        <taxon>Sulfurihydrogenibium</taxon>
    </lineage>
</organism>
<dbReference type="EC" id="6.1.1.4" evidence="2"/>
<dbReference type="AlphaFoldDB" id="A0A831YEM5"/>
<dbReference type="PANTHER" id="PTHR43740">
    <property type="entry name" value="LEUCYL-TRNA SYNTHETASE"/>
    <property type="match status" value="1"/>
</dbReference>
<keyword evidence="3 10" id="KW-0436">Ligase</keyword>
<dbReference type="Pfam" id="PF00133">
    <property type="entry name" value="tRNA-synt_1"/>
    <property type="match status" value="1"/>
</dbReference>
<feature type="domain" description="Aminoacyl-tRNA synthetase class Ia" evidence="9">
    <location>
        <begin position="1"/>
        <end position="157"/>
    </location>
</feature>
<evidence type="ECO:0000259" key="9">
    <source>
        <dbReference type="Pfam" id="PF00133"/>
    </source>
</evidence>
<evidence type="ECO:0000313" key="10">
    <source>
        <dbReference type="EMBL" id="HEV09451.1"/>
    </source>
</evidence>
<keyword evidence="7" id="KW-0030">Aminoacyl-tRNA synthetase</keyword>
<keyword evidence="6" id="KW-0648">Protein biosynthesis</keyword>
<evidence type="ECO:0000256" key="7">
    <source>
        <dbReference type="ARBA" id="ARBA00023146"/>
    </source>
</evidence>
<dbReference type="GO" id="GO:0006429">
    <property type="term" value="P:leucyl-tRNA aminoacylation"/>
    <property type="evidence" value="ECO:0007669"/>
    <property type="project" value="InterPro"/>
</dbReference>
<evidence type="ECO:0000256" key="5">
    <source>
        <dbReference type="ARBA" id="ARBA00022840"/>
    </source>
</evidence>
<evidence type="ECO:0000256" key="3">
    <source>
        <dbReference type="ARBA" id="ARBA00022598"/>
    </source>
</evidence>
<dbReference type="Gene3D" id="3.40.50.620">
    <property type="entry name" value="HUPs"/>
    <property type="match status" value="1"/>
</dbReference>
<dbReference type="GO" id="GO:0005829">
    <property type="term" value="C:cytosol"/>
    <property type="evidence" value="ECO:0007669"/>
    <property type="project" value="TreeGrafter"/>
</dbReference>
<dbReference type="PRINTS" id="PR00985">
    <property type="entry name" value="TRNASYNTHLEU"/>
</dbReference>
<sequence length="190" mass="22121">RDWNISRQRYWGTPIPVVYCEDCGIVPVPEEELPVVLPQNVEFTGIGGSPLSKVEEFVNTTCPKCGKPAKRETDTMDTFFDSSWYFLRYCDPKNEEKPFEKSKADYWMPVDIYIGGIEHAVLHLLYSRFFTKFLKDIGLVDIEEPFERLLTQGMVLKKWISIEKLLEILGLNEESSVEELKSKIQEIFNR</sequence>
<protein>
    <recommendedName>
        <fullName evidence="2">leucine--tRNA ligase</fullName>
        <ecNumber evidence="2">6.1.1.4</ecNumber>
    </recommendedName>
    <alternativeName>
        <fullName evidence="8">Leucyl-tRNA synthetase</fullName>
    </alternativeName>
</protein>
<dbReference type="PANTHER" id="PTHR43740:SF2">
    <property type="entry name" value="LEUCINE--TRNA LIGASE, MITOCHONDRIAL"/>
    <property type="match status" value="1"/>
</dbReference>
<evidence type="ECO:0000256" key="6">
    <source>
        <dbReference type="ARBA" id="ARBA00022917"/>
    </source>
</evidence>
<comment type="similarity">
    <text evidence="1">Belongs to the class-I aminoacyl-tRNA synthetase family.</text>
</comment>
<accession>A0A831YEM5</accession>
<dbReference type="EMBL" id="DSFC01000200">
    <property type="protein sequence ID" value="HEV09451.1"/>
    <property type="molecule type" value="Genomic_DNA"/>
</dbReference>
<evidence type="ECO:0000256" key="2">
    <source>
        <dbReference type="ARBA" id="ARBA00013164"/>
    </source>
</evidence>
<dbReference type="GO" id="GO:0005524">
    <property type="term" value="F:ATP binding"/>
    <property type="evidence" value="ECO:0007669"/>
    <property type="project" value="UniProtKB-KW"/>
</dbReference>
<gene>
    <name evidence="10" type="ORF">ENO34_03505</name>
</gene>
<proteinExistence type="inferred from homology"/>
<evidence type="ECO:0000256" key="1">
    <source>
        <dbReference type="ARBA" id="ARBA00005594"/>
    </source>
</evidence>
<name>A0A831YEM5_9AQUI</name>
<keyword evidence="5" id="KW-0067">ATP-binding</keyword>
<dbReference type="FunFam" id="3.40.50.620:FF:000100">
    <property type="entry name" value="probable leucine--tRNA ligase, mitochondrial"/>
    <property type="match status" value="1"/>
</dbReference>